<protein>
    <submittedName>
        <fullName evidence="1">Uncharacterized protein</fullName>
    </submittedName>
</protein>
<organism evidence="1">
    <name type="scientific">Arundo donax</name>
    <name type="common">Giant reed</name>
    <name type="synonym">Donax arundinaceus</name>
    <dbReference type="NCBI Taxonomy" id="35708"/>
    <lineage>
        <taxon>Eukaryota</taxon>
        <taxon>Viridiplantae</taxon>
        <taxon>Streptophyta</taxon>
        <taxon>Embryophyta</taxon>
        <taxon>Tracheophyta</taxon>
        <taxon>Spermatophyta</taxon>
        <taxon>Magnoliopsida</taxon>
        <taxon>Liliopsida</taxon>
        <taxon>Poales</taxon>
        <taxon>Poaceae</taxon>
        <taxon>PACMAD clade</taxon>
        <taxon>Arundinoideae</taxon>
        <taxon>Arundineae</taxon>
        <taxon>Arundo</taxon>
    </lineage>
</organism>
<sequence length="34" mass="3944">MSLCKYPLECINSILVIIWSANIRTVFSENFLPQ</sequence>
<reference evidence="1" key="1">
    <citation type="submission" date="2014-09" db="EMBL/GenBank/DDBJ databases">
        <authorList>
            <person name="Magalhaes I.L.F."/>
            <person name="Oliveira U."/>
            <person name="Santos F.R."/>
            <person name="Vidigal T.H.D.A."/>
            <person name="Brescovit A.D."/>
            <person name="Santos A.J."/>
        </authorList>
    </citation>
    <scope>NUCLEOTIDE SEQUENCE</scope>
    <source>
        <tissue evidence="1">Shoot tissue taken approximately 20 cm above the soil surface</tissue>
    </source>
</reference>
<dbReference type="EMBL" id="GBRH01203928">
    <property type="protein sequence ID" value="JAD93967.1"/>
    <property type="molecule type" value="Transcribed_RNA"/>
</dbReference>
<evidence type="ECO:0000313" key="1">
    <source>
        <dbReference type="EMBL" id="JAD93967.1"/>
    </source>
</evidence>
<proteinExistence type="predicted"/>
<reference evidence="1" key="2">
    <citation type="journal article" date="2015" name="Data Brief">
        <title>Shoot transcriptome of the giant reed, Arundo donax.</title>
        <authorList>
            <person name="Barrero R.A."/>
            <person name="Guerrero F.D."/>
            <person name="Moolhuijzen P."/>
            <person name="Goolsby J.A."/>
            <person name="Tidwell J."/>
            <person name="Bellgard S.E."/>
            <person name="Bellgard M.I."/>
        </authorList>
    </citation>
    <scope>NUCLEOTIDE SEQUENCE</scope>
    <source>
        <tissue evidence="1">Shoot tissue taken approximately 20 cm above the soil surface</tissue>
    </source>
</reference>
<name>A0A0A9ED48_ARUDO</name>
<accession>A0A0A9ED48</accession>
<dbReference type="AlphaFoldDB" id="A0A0A9ED48"/>